<dbReference type="KEGG" id="vnx:VNE69_02243"/>
<dbReference type="GeneID" id="90540533"/>
<dbReference type="EMBL" id="CP142727">
    <property type="protein sequence ID" value="WUR02724.1"/>
    <property type="molecule type" value="Genomic_DNA"/>
</dbReference>
<gene>
    <name evidence="1" type="ORF">VNE69_02243</name>
</gene>
<evidence type="ECO:0000313" key="2">
    <source>
        <dbReference type="Proteomes" id="UP001334084"/>
    </source>
</evidence>
<protein>
    <submittedName>
        <fullName evidence="1">Double-strand-break repair protein RAD21</fullName>
    </submittedName>
</protein>
<name>A0AAX4J9R6_9MICR</name>
<dbReference type="AlphaFoldDB" id="A0AAX4J9R6"/>
<keyword evidence="2" id="KW-1185">Reference proteome</keyword>
<dbReference type="RefSeq" id="XP_065328869.1">
    <property type="nucleotide sequence ID" value="XM_065472797.1"/>
</dbReference>
<dbReference type="Proteomes" id="UP001334084">
    <property type="component" value="Chromosome 2"/>
</dbReference>
<organism evidence="1 2">
    <name type="scientific">Vairimorpha necatrix</name>
    <dbReference type="NCBI Taxonomy" id="6039"/>
    <lineage>
        <taxon>Eukaryota</taxon>
        <taxon>Fungi</taxon>
        <taxon>Fungi incertae sedis</taxon>
        <taxon>Microsporidia</taxon>
        <taxon>Nosematidae</taxon>
        <taxon>Vairimorpha</taxon>
    </lineage>
</organism>
<accession>A0AAX4J9R6</accession>
<proteinExistence type="predicted"/>
<evidence type="ECO:0000313" key="1">
    <source>
        <dbReference type="EMBL" id="WUR02724.1"/>
    </source>
</evidence>
<reference evidence="1" key="1">
    <citation type="journal article" date="2024" name="BMC Genomics">
        <title>Functional annotation of a divergent genome using sequence and structure-based similarity.</title>
        <authorList>
            <person name="Svedberg D."/>
            <person name="Winiger R.R."/>
            <person name="Berg A."/>
            <person name="Sharma H."/>
            <person name="Tellgren-Roth C."/>
            <person name="Debrunner-Vossbrinck B.A."/>
            <person name="Vossbrinck C.R."/>
            <person name="Barandun J."/>
        </authorList>
    </citation>
    <scope>NUCLEOTIDE SEQUENCE</scope>
    <source>
        <strain evidence="1">Illinois isolate</strain>
    </source>
</reference>
<sequence>MYTIPLILKICKKTSENTIKKQDLKQTDINKMLIETSLNNSTTILICVVKIYCKKIKYLLDESNEILTLLGYYKKIKVNREKRVVEQEDVYISDIIVPDITSDYSIEPMRDDEEIRDSTHLQSLDSTLLKSFNIPIKRKKLEDEIIEYDSKYYRDNICGARISAPPDHKINTKYNFNIPEFFNERLKLTVESMRDETLLEQYNEISIGEQYGEDIIESFNNESISEYDVEKCLDIDNLPNKFVFNEHVEYLDKEDKAKLFFDLLRQASIGKISVEQDNPDSSIICTINI</sequence>